<dbReference type="KEGG" id="noa:BKM31_20570"/>
<gene>
    <name evidence="2" type="ORF">BKM31_20570</name>
</gene>
<sequence length="336" mass="35705">MVVTGWLLRRAARHPRPFLVSAADGTRARLRCEAEIARRRWRPALSPAEAGLLVVCGAPGDELSEAVRTIWDGLPSPRARADLPGDASHDLVAHALDRAVARLADGAAPGRPHGGPDPGDLPMADRGPDRDGLSLDRLHVPLGPVLPDWPSGLVVETVLQGDVIQEATVRWLEDGEPFWAEPWDRAAAGRPVTRGEAGRRRAAAHLDGLGRLLSVAGWPAAARSARTVRDRLLADAPREALTAPYERLARQVRRSGTLRWMLRGVGPAGDGDALARLEARLTATRAAIGSIADEAPLDEDRPAGNLLNPDLLVGAELATARLMVASLDPGPAVAHA</sequence>
<evidence type="ECO:0000313" key="2">
    <source>
        <dbReference type="EMBL" id="AQZ63533.1"/>
    </source>
</evidence>
<dbReference type="RefSeq" id="WP_080039717.1">
    <property type="nucleotide sequence ID" value="NZ_CP017717.1"/>
</dbReference>
<reference evidence="3" key="1">
    <citation type="journal article" date="2017" name="Med. Chem. Commun.">
        <title>Nonomuraea sp. ATCC 55076 harbours the largest actinomycete chromosome to date and the kistamicin biosynthetic gene cluster.</title>
        <authorList>
            <person name="Nazari B."/>
            <person name="Forneris C.C."/>
            <person name="Gibson M.I."/>
            <person name="Moon K."/>
            <person name="Schramma K.R."/>
            <person name="Seyedsayamdost M.R."/>
        </authorList>
    </citation>
    <scope>NUCLEOTIDE SEQUENCE [LARGE SCALE GENOMIC DNA]</scope>
    <source>
        <strain evidence="3">ATCC 55076</strain>
    </source>
</reference>
<proteinExistence type="predicted"/>
<evidence type="ECO:0000313" key="3">
    <source>
        <dbReference type="Proteomes" id="UP000190797"/>
    </source>
</evidence>
<dbReference type="OrthoDB" id="3373298at2"/>
<keyword evidence="3" id="KW-1185">Reference proteome</keyword>
<name>A0A1V0A016_9ACTN</name>
<dbReference type="Proteomes" id="UP000190797">
    <property type="component" value="Chromosome"/>
</dbReference>
<organism evidence="2 3">
    <name type="scientific">[Actinomadura] parvosata subsp. kistnae</name>
    <dbReference type="NCBI Taxonomy" id="1909395"/>
    <lineage>
        <taxon>Bacteria</taxon>
        <taxon>Bacillati</taxon>
        <taxon>Actinomycetota</taxon>
        <taxon>Actinomycetes</taxon>
        <taxon>Streptosporangiales</taxon>
        <taxon>Streptosporangiaceae</taxon>
        <taxon>Nonomuraea</taxon>
    </lineage>
</organism>
<dbReference type="STRING" id="1909395.BKM31_20570"/>
<evidence type="ECO:0000256" key="1">
    <source>
        <dbReference type="SAM" id="MobiDB-lite"/>
    </source>
</evidence>
<protein>
    <submittedName>
        <fullName evidence="2">Uncharacterized protein</fullName>
    </submittedName>
</protein>
<dbReference type="EMBL" id="CP017717">
    <property type="protein sequence ID" value="AQZ63533.1"/>
    <property type="molecule type" value="Genomic_DNA"/>
</dbReference>
<feature type="region of interest" description="Disordered" evidence="1">
    <location>
        <begin position="106"/>
        <end position="133"/>
    </location>
</feature>
<accession>A0A1V0A016</accession>
<dbReference type="AlphaFoldDB" id="A0A1V0A016"/>